<proteinExistence type="predicted"/>
<gene>
    <name evidence="2" type="ORF">CSUI_007198</name>
</gene>
<evidence type="ECO:0008006" key="4">
    <source>
        <dbReference type="Google" id="ProtNLM"/>
    </source>
</evidence>
<reference evidence="2 3" key="1">
    <citation type="journal article" date="2017" name="Int. J. Parasitol.">
        <title>The genome of the protozoan parasite Cystoisospora suis and a reverse vaccinology approach to identify vaccine candidates.</title>
        <authorList>
            <person name="Palmieri N."/>
            <person name="Shrestha A."/>
            <person name="Ruttkowski B."/>
            <person name="Beck T."/>
            <person name="Vogl C."/>
            <person name="Tomley F."/>
            <person name="Blake D.P."/>
            <person name="Joachim A."/>
        </authorList>
    </citation>
    <scope>NUCLEOTIDE SEQUENCE [LARGE SCALE GENOMIC DNA]</scope>
    <source>
        <strain evidence="2 3">Wien I</strain>
    </source>
</reference>
<protein>
    <recommendedName>
        <fullName evidence="4">Transmembrane protein</fullName>
    </recommendedName>
</protein>
<organism evidence="2 3">
    <name type="scientific">Cystoisospora suis</name>
    <dbReference type="NCBI Taxonomy" id="483139"/>
    <lineage>
        <taxon>Eukaryota</taxon>
        <taxon>Sar</taxon>
        <taxon>Alveolata</taxon>
        <taxon>Apicomplexa</taxon>
        <taxon>Conoidasida</taxon>
        <taxon>Coccidia</taxon>
        <taxon>Eucoccidiorida</taxon>
        <taxon>Eimeriorina</taxon>
        <taxon>Sarcocystidae</taxon>
        <taxon>Cystoisospora</taxon>
    </lineage>
</organism>
<evidence type="ECO:0000313" key="2">
    <source>
        <dbReference type="EMBL" id="PHJ18973.1"/>
    </source>
</evidence>
<dbReference type="RefSeq" id="XP_067920675.1">
    <property type="nucleotide sequence ID" value="XM_068067348.1"/>
</dbReference>
<feature type="transmembrane region" description="Helical" evidence="1">
    <location>
        <begin position="38"/>
        <end position="55"/>
    </location>
</feature>
<keyword evidence="1" id="KW-1133">Transmembrane helix</keyword>
<dbReference type="AlphaFoldDB" id="A0A2C6KRQ4"/>
<evidence type="ECO:0000313" key="3">
    <source>
        <dbReference type="Proteomes" id="UP000221165"/>
    </source>
</evidence>
<keyword evidence="1" id="KW-0812">Transmembrane</keyword>
<sequence length="56" mass="6479">MCVSPYLQLLPLYLSFNLISLLLFIFVSIHRLYRSSNISLFLSPSFLLSLLFLPTL</sequence>
<evidence type="ECO:0000256" key="1">
    <source>
        <dbReference type="SAM" id="Phobius"/>
    </source>
</evidence>
<name>A0A2C6KRQ4_9APIC</name>
<keyword evidence="1" id="KW-0472">Membrane</keyword>
<dbReference type="GeneID" id="94430559"/>
<comment type="caution">
    <text evidence="2">The sequence shown here is derived from an EMBL/GenBank/DDBJ whole genome shotgun (WGS) entry which is preliminary data.</text>
</comment>
<dbReference type="Proteomes" id="UP000221165">
    <property type="component" value="Unassembled WGS sequence"/>
</dbReference>
<dbReference type="EMBL" id="MIGC01003740">
    <property type="protein sequence ID" value="PHJ18973.1"/>
    <property type="molecule type" value="Genomic_DNA"/>
</dbReference>
<feature type="transmembrane region" description="Helical" evidence="1">
    <location>
        <begin position="6"/>
        <end position="26"/>
    </location>
</feature>
<keyword evidence="3" id="KW-1185">Reference proteome</keyword>
<dbReference type="VEuPathDB" id="ToxoDB:CSUI_007198"/>
<accession>A0A2C6KRQ4</accession>